<keyword evidence="6 12" id="KW-0418">Kinase</keyword>
<evidence type="ECO:0000259" key="10">
    <source>
        <dbReference type="Pfam" id="PF02518"/>
    </source>
</evidence>
<evidence type="ECO:0000256" key="3">
    <source>
        <dbReference type="ARBA" id="ARBA00022553"/>
    </source>
</evidence>
<evidence type="ECO:0000256" key="8">
    <source>
        <dbReference type="ARBA" id="ARBA00023012"/>
    </source>
</evidence>
<keyword evidence="9" id="KW-1133">Transmembrane helix</keyword>
<evidence type="ECO:0000256" key="4">
    <source>
        <dbReference type="ARBA" id="ARBA00022679"/>
    </source>
</evidence>
<evidence type="ECO:0000256" key="2">
    <source>
        <dbReference type="ARBA" id="ARBA00012438"/>
    </source>
</evidence>
<dbReference type="EMBL" id="JBHSFK010000010">
    <property type="protein sequence ID" value="MFC4501365.1"/>
    <property type="molecule type" value="Genomic_DNA"/>
</dbReference>
<dbReference type="InterPro" id="IPR050482">
    <property type="entry name" value="Sensor_HK_TwoCompSys"/>
</dbReference>
<keyword evidence="3" id="KW-0597">Phosphoprotein</keyword>
<dbReference type="Proteomes" id="UP001595839">
    <property type="component" value="Unassembled WGS sequence"/>
</dbReference>
<evidence type="ECO:0000256" key="6">
    <source>
        <dbReference type="ARBA" id="ARBA00022777"/>
    </source>
</evidence>
<dbReference type="RefSeq" id="WP_381170891.1">
    <property type="nucleotide sequence ID" value="NZ_JBHSFK010000010.1"/>
</dbReference>
<dbReference type="PANTHER" id="PTHR24421">
    <property type="entry name" value="NITRATE/NITRITE SENSOR PROTEIN NARX-RELATED"/>
    <property type="match status" value="1"/>
</dbReference>
<dbReference type="InterPro" id="IPR003594">
    <property type="entry name" value="HATPase_dom"/>
</dbReference>
<evidence type="ECO:0000313" key="13">
    <source>
        <dbReference type="Proteomes" id="UP001595839"/>
    </source>
</evidence>
<keyword evidence="9" id="KW-0812">Transmembrane</keyword>
<comment type="caution">
    <text evidence="12">The sequence shown here is derived from an EMBL/GenBank/DDBJ whole genome shotgun (WGS) entry which is preliminary data.</text>
</comment>
<dbReference type="CDD" id="cd16917">
    <property type="entry name" value="HATPase_UhpB-NarQ-NarX-like"/>
    <property type="match status" value="1"/>
</dbReference>
<feature type="domain" description="Signal transduction histidine kinase subgroup 3 dimerisation and phosphoacceptor" evidence="11">
    <location>
        <begin position="201"/>
        <end position="265"/>
    </location>
</feature>
<keyword evidence="9" id="KW-0472">Membrane</keyword>
<feature type="domain" description="Histidine kinase/HSP90-like ATPase" evidence="10">
    <location>
        <begin position="319"/>
        <end position="414"/>
    </location>
</feature>
<dbReference type="Pfam" id="PF02518">
    <property type="entry name" value="HATPase_c"/>
    <property type="match status" value="1"/>
</dbReference>
<dbReference type="InterPro" id="IPR036890">
    <property type="entry name" value="HATPase_C_sf"/>
</dbReference>
<gene>
    <name evidence="12" type="ORF">ACFPIH_17830</name>
</gene>
<dbReference type="PANTHER" id="PTHR24421:SF10">
    <property type="entry name" value="NITRATE_NITRITE SENSOR PROTEIN NARQ"/>
    <property type="match status" value="1"/>
</dbReference>
<comment type="catalytic activity">
    <reaction evidence="1">
        <text>ATP + protein L-histidine = ADP + protein N-phospho-L-histidine.</text>
        <dbReference type="EC" id="2.7.13.3"/>
    </reaction>
</comment>
<evidence type="ECO:0000256" key="1">
    <source>
        <dbReference type="ARBA" id="ARBA00000085"/>
    </source>
</evidence>
<name>A0ABV9ARN6_9ACTN</name>
<feature type="transmembrane region" description="Helical" evidence="9">
    <location>
        <begin position="162"/>
        <end position="186"/>
    </location>
</feature>
<keyword evidence="7" id="KW-0067">ATP-binding</keyword>
<evidence type="ECO:0000313" key="12">
    <source>
        <dbReference type="EMBL" id="MFC4501365.1"/>
    </source>
</evidence>
<feature type="transmembrane region" description="Helical" evidence="9">
    <location>
        <begin position="49"/>
        <end position="67"/>
    </location>
</feature>
<dbReference type="Gene3D" id="3.30.565.10">
    <property type="entry name" value="Histidine kinase-like ATPase, C-terminal domain"/>
    <property type="match status" value="1"/>
</dbReference>
<sequence length="426" mass="44370">MSSWRWARRSEVVWPLVVVLLLGLGLFDYAMGVFGYAHNAFTRLDATTTGPLTLGSALLTVAALLLWPRLGARGLPLAAGLAAVASLGITVAVHVIAGTAPGLDEFTAVEGPIGFTEPAALSGLLVLVTWRGAPVWSAVAAPLAVAAIVTRPLAAEIDLGGMVLAFFLTLAATAAVAIGLTVRLVVADRARRDSAVRLEQRAEFARDLHDFVAHHVTGIVIQAQGARSVAARRPDLVPPALERIEHAGAEALKSMRAMVGMLRDSGPQETGKSPDADLAPLAGMAEVRSLVEEFAPVGGGRATLRTEGEFADLPMEVVTTVHRVVMEALTNIRKHARDFTEVEVSLVRTGPRVTVTVGDDGRPRAGHQALHALQSLGGGFGLKGLAERVGLIGGRVEAGPASGGGWRVEAALPVGEPLDARVGRAA</sequence>
<evidence type="ECO:0000256" key="5">
    <source>
        <dbReference type="ARBA" id="ARBA00022741"/>
    </source>
</evidence>
<keyword evidence="5" id="KW-0547">Nucleotide-binding</keyword>
<dbReference type="EC" id="2.7.13.3" evidence="2"/>
<dbReference type="InterPro" id="IPR011712">
    <property type="entry name" value="Sig_transdc_His_kin_sub3_dim/P"/>
</dbReference>
<reference evidence="13" key="1">
    <citation type="journal article" date="2019" name="Int. J. Syst. Evol. Microbiol.">
        <title>The Global Catalogue of Microorganisms (GCM) 10K type strain sequencing project: providing services to taxonomists for standard genome sequencing and annotation.</title>
        <authorList>
            <consortium name="The Broad Institute Genomics Platform"/>
            <consortium name="The Broad Institute Genome Sequencing Center for Infectious Disease"/>
            <person name="Wu L."/>
            <person name="Ma J."/>
        </authorList>
    </citation>
    <scope>NUCLEOTIDE SEQUENCE [LARGE SCALE GENOMIC DNA]</scope>
    <source>
        <strain evidence="13">CGMCC 4.7177</strain>
    </source>
</reference>
<dbReference type="Pfam" id="PF07730">
    <property type="entry name" value="HisKA_3"/>
    <property type="match status" value="1"/>
</dbReference>
<evidence type="ECO:0000256" key="9">
    <source>
        <dbReference type="SAM" id="Phobius"/>
    </source>
</evidence>
<keyword evidence="4" id="KW-0808">Transferase</keyword>
<dbReference type="SUPFAM" id="SSF55874">
    <property type="entry name" value="ATPase domain of HSP90 chaperone/DNA topoisomerase II/histidine kinase"/>
    <property type="match status" value="1"/>
</dbReference>
<evidence type="ECO:0000256" key="7">
    <source>
        <dbReference type="ARBA" id="ARBA00022840"/>
    </source>
</evidence>
<dbReference type="GO" id="GO:0016301">
    <property type="term" value="F:kinase activity"/>
    <property type="evidence" value="ECO:0007669"/>
    <property type="project" value="UniProtKB-KW"/>
</dbReference>
<feature type="transmembrane region" description="Helical" evidence="9">
    <location>
        <begin position="74"/>
        <end position="97"/>
    </location>
</feature>
<evidence type="ECO:0000259" key="11">
    <source>
        <dbReference type="Pfam" id="PF07730"/>
    </source>
</evidence>
<protein>
    <recommendedName>
        <fullName evidence="2">histidine kinase</fullName>
        <ecNumber evidence="2">2.7.13.3</ecNumber>
    </recommendedName>
</protein>
<keyword evidence="8" id="KW-0902">Two-component regulatory system</keyword>
<accession>A0ABV9ARN6</accession>
<dbReference type="Gene3D" id="1.20.5.1930">
    <property type="match status" value="1"/>
</dbReference>
<feature type="transmembrane region" description="Helical" evidence="9">
    <location>
        <begin position="12"/>
        <end position="37"/>
    </location>
</feature>
<feature type="transmembrane region" description="Helical" evidence="9">
    <location>
        <begin position="133"/>
        <end position="150"/>
    </location>
</feature>
<proteinExistence type="predicted"/>
<keyword evidence="13" id="KW-1185">Reference proteome</keyword>
<organism evidence="12 13">
    <name type="scientific">Streptomyces vulcanius</name>
    <dbReference type="NCBI Taxonomy" id="1441876"/>
    <lineage>
        <taxon>Bacteria</taxon>
        <taxon>Bacillati</taxon>
        <taxon>Actinomycetota</taxon>
        <taxon>Actinomycetes</taxon>
        <taxon>Kitasatosporales</taxon>
        <taxon>Streptomycetaceae</taxon>
        <taxon>Streptomyces</taxon>
    </lineage>
</organism>